<evidence type="ECO:0000313" key="6">
    <source>
        <dbReference type="Proteomes" id="UP000187209"/>
    </source>
</evidence>
<name>A0A1R2BD00_9CILI</name>
<reference evidence="5 6" key="1">
    <citation type="submission" date="2016-11" db="EMBL/GenBank/DDBJ databases">
        <title>The macronuclear genome of Stentor coeruleus: a giant cell with tiny introns.</title>
        <authorList>
            <person name="Slabodnick M."/>
            <person name="Ruby J.G."/>
            <person name="Reiff S.B."/>
            <person name="Swart E.C."/>
            <person name="Gosai S."/>
            <person name="Prabakaran S."/>
            <person name="Witkowska E."/>
            <person name="Larue G.E."/>
            <person name="Fisher S."/>
            <person name="Freeman R.M."/>
            <person name="Gunawardena J."/>
            <person name="Chu W."/>
            <person name="Stover N.A."/>
            <person name="Gregory B.D."/>
            <person name="Nowacki M."/>
            <person name="Derisi J."/>
            <person name="Roy S.W."/>
            <person name="Marshall W.F."/>
            <person name="Sood P."/>
        </authorList>
    </citation>
    <scope>NUCLEOTIDE SEQUENCE [LARGE SCALE GENOMIC DNA]</scope>
    <source>
        <strain evidence="5">WM001</strain>
    </source>
</reference>
<dbReference type="PANTHER" id="PTHR24198:SF165">
    <property type="entry name" value="ANKYRIN REPEAT-CONTAINING PROTEIN-RELATED"/>
    <property type="match status" value="1"/>
</dbReference>
<gene>
    <name evidence="5" type="ORF">SteCoe_26380</name>
</gene>
<evidence type="ECO:0000256" key="4">
    <source>
        <dbReference type="SAM" id="MobiDB-lite"/>
    </source>
</evidence>
<dbReference type="Proteomes" id="UP000187209">
    <property type="component" value="Unassembled WGS sequence"/>
</dbReference>
<dbReference type="SMART" id="SM00248">
    <property type="entry name" value="ANK"/>
    <property type="match status" value="3"/>
</dbReference>
<keyword evidence="2 3" id="KW-0040">ANK repeat</keyword>
<feature type="region of interest" description="Disordered" evidence="4">
    <location>
        <begin position="249"/>
        <end position="283"/>
    </location>
</feature>
<dbReference type="PROSITE" id="PS50088">
    <property type="entry name" value="ANK_REPEAT"/>
    <property type="match status" value="1"/>
</dbReference>
<evidence type="ECO:0000313" key="5">
    <source>
        <dbReference type="EMBL" id="OMJ74636.1"/>
    </source>
</evidence>
<protein>
    <submittedName>
        <fullName evidence="5">Uncharacterized protein</fullName>
    </submittedName>
</protein>
<organism evidence="5 6">
    <name type="scientific">Stentor coeruleus</name>
    <dbReference type="NCBI Taxonomy" id="5963"/>
    <lineage>
        <taxon>Eukaryota</taxon>
        <taxon>Sar</taxon>
        <taxon>Alveolata</taxon>
        <taxon>Ciliophora</taxon>
        <taxon>Postciliodesmatophora</taxon>
        <taxon>Heterotrichea</taxon>
        <taxon>Heterotrichida</taxon>
        <taxon>Stentoridae</taxon>
        <taxon>Stentor</taxon>
    </lineage>
</organism>
<sequence>MGNSEIKHKFWVAITANDPETVRAICENHPHFINEPISDDQKTSAVTRAAYLDRPHILAVLASMGADLNKPAGSGITALMWAAARGNEECVKFLLNFGADPTIKGPYDLTAIDFSILYGYYNTAYILHFHGYSPTKSAEEFLEIKTKMQTLYVDFPCMLMSLEKMIPPDIVPFFTLPPIKREVELTDPVRDPNETWGNWIHRVMDFEKPPLVERNSLPEALQPQNTISGKMKILLKLENAPVPVIEEKKQVPAIKEGQDHTFDAHDARKIRHMDENEDQDKRI</sequence>
<dbReference type="InterPro" id="IPR002110">
    <property type="entry name" value="Ankyrin_rpt"/>
</dbReference>
<comment type="caution">
    <text evidence="5">The sequence shown here is derived from an EMBL/GenBank/DDBJ whole genome shotgun (WGS) entry which is preliminary data.</text>
</comment>
<dbReference type="PANTHER" id="PTHR24198">
    <property type="entry name" value="ANKYRIN REPEAT AND PROTEIN KINASE DOMAIN-CONTAINING PROTEIN"/>
    <property type="match status" value="1"/>
</dbReference>
<evidence type="ECO:0000256" key="2">
    <source>
        <dbReference type="ARBA" id="ARBA00023043"/>
    </source>
</evidence>
<keyword evidence="6" id="KW-1185">Reference proteome</keyword>
<feature type="compositionally biased region" description="Basic and acidic residues" evidence="4">
    <location>
        <begin position="249"/>
        <end position="267"/>
    </location>
</feature>
<dbReference type="PROSITE" id="PS50297">
    <property type="entry name" value="ANK_REP_REGION"/>
    <property type="match status" value="1"/>
</dbReference>
<proteinExistence type="predicted"/>
<keyword evidence="1" id="KW-0677">Repeat</keyword>
<dbReference type="EMBL" id="MPUH01000738">
    <property type="protein sequence ID" value="OMJ74636.1"/>
    <property type="molecule type" value="Genomic_DNA"/>
</dbReference>
<dbReference type="AlphaFoldDB" id="A0A1R2BD00"/>
<dbReference type="Gene3D" id="1.25.40.20">
    <property type="entry name" value="Ankyrin repeat-containing domain"/>
    <property type="match status" value="1"/>
</dbReference>
<accession>A0A1R2BD00</accession>
<feature type="repeat" description="ANK" evidence="3">
    <location>
        <begin position="74"/>
        <end position="106"/>
    </location>
</feature>
<evidence type="ECO:0000256" key="1">
    <source>
        <dbReference type="ARBA" id="ARBA00022737"/>
    </source>
</evidence>
<dbReference type="InterPro" id="IPR036770">
    <property type="entry name" value="Ankyrin_rpt-contain_sf"/>
</dbReference>
<dbReference type="Pfam" id="PF12796">
    <property type="entry name" value="Ank_2"/>
    <property type="match status" value="1"/>
</dbReference>
<dbReference type="OrthoDB" id="432205at2759"/>
<evidence type="ECO:0000256" key="3">
    <source>
        <dbReference type="PROSITE-ProRule" id="PRU00023"/>
    </source>
</evidence>
<dbReference type="SUPFAM" id="SSF48403">
    <property type="entry name" value="Ankyrin repeat"/>
    <property type="match status" value="1"/>
</dbReference>